<proteinExistence type="predicted"/>
<protein>
    <submittedName>
        <fullName evidence="1">Uncharacterized protein</fullName>
    </submittedName>
</protein>
<dbReference type="Proteomes" id="UP001465668">
    <property type="component" value="Unassembled WGS sequence"/>
</dbReference>
<sequence>MGRLSLPGGYPMFMPPRMIWRRNRQPTLDAFCGKGGSLYPAIWSNGQGCMTPPSMLLVAAAVRVCHGAELTVLVFGVSDLQWKKKKHTGVVWIQCGGANEAIHKERLSGYRCPHLIVSSG</sequence>
<reference evidence="1 2" key="1">
    <citation type="submission" date="2024-02" db="EMBL/GenBank/DDBJ databases">
        <title>First draft genome assembly of two strains of Seiridium cardinale.</title>
        <authorList>
            <person name="Emiliani G."/>
            <person name="Scali E."/>
        </authorList>
    </citation>
    <scope>NUCLEOTIDE SEQUENCE [LARGE SCALE GENOMIC DNA]</scope>
    <source>
        <strain evidence="1 2">BM-138-000479</strain>
    </source>
</reference>
<dbReference type="EMBL" id="JARVKM010000022">
    <property type="protein sequence ID" value="KAK9777278.1"/>
    <property type="molecule type" value="Genomic_DNA"/>
</dbReference>
<organism evidence="1 2">
    <name type="scientific">Seiridium cardinale</name>
    <dbReference type="NCBI Taxonomy" id="138064"/>
    <lineage>
        <taxon>Eukaryota</taxon>
        <taxon>Fungi</taxon>
        <taxon>Dikarya</taxon>
        <taxon>Ascomycota</taxon>
        <taxon>Pezizomycotina</taxon>
        <taxon>Sordariomycetes</taxon>
        <taxon>Xylariomycetidae</taxon>
        <taxon>Amphisphaeriales</taxon>
        <taxon>Sporocadaceae</taxon>
        <taxon>Seiridium</taxon>
    </lineage>
</organism>
<gene>
    <name evidence="1" type="ORF">SCAR479_06007</name>
</gene>
<comment type="caution">
    <text evidence="1">The sequence shown here is derived from an EMBL/GenBank/DDBJ whole genome shotgun (WGS) entry which is preliminary data.</text>
</comment>
<evidence type="ECO:0000313" key="2">
    <source>
        <dbReference type="Proteomes" id="UP001465668"/>
    </source>
</evidence>
<name>A0ABR2XTZ5_9PEZI</name>
<evidence type="ECO:0000313" key="1">
    <source>
        <dbReference type="EMBL" id="KAK9777278.1"/>
    </source>
</evidence>
<accession>A0ABR2XTZ5</accession>
<keyword evidence="2" id="KW-1185">Reference proteome</keyword>